<reference evidence="2 3" key="1">
    <citation type="submission" date="2019-03" db="EMBL/GenBank/DDBJ databases">
        <title>Genomic Encyclopedia of Type Strains, Phase IV (KMG-IV): sequencing the most valuable type-strain genomes for metagenomic binning, comparative biology and taxonomic classification.</title>
        <authorList>
            <person name="Goeker M."/>
        </authorList>
    </citation>
    <scope>NUCLEOTIDE SEQUENCE [LARGE SCALE GENOMIC DNA]</scope>
    <source>
        <strain evidence="2 3">DSM 25059</strain>
    </source>
</reference>
<organism evidence="2 3">
    <name type="scientific">Stakelama pacifica</name>
    <dbReference type="NCBI Taxonomy" id="517720"/>
    <lineage>
        <taxon>Bacteria</taxon>
        <taxon>Pseudomonadati</taxon>
        <taxon>Pseudomonadota</taxon>
        <taxon>Alphaproteobacteria</taxon>
        <taxon>Sphingomonadales</taxon>
        <taxon>Sphingomonadaceae</taxon>
        <taxon>Stakelama</taxon>
    </lineage>
</organism>
<dbReference type="EMBL" id="SNWD01000005">
    <property type="protein sequence ID" value="TDN82881.1"/>
    <property type="molecule type" value="Genomic_DNA"/>
</dbReference>
<dbReference type="InterPro" id="IPR052936">
    <property type="entry name" value="Jasmonate_Hydroxylase-like"/>
</dbReference>
<dbReference type="Pfam" id="PF03992">
    <property type="entry name" value="ABM"/>
    <property type="match status" value="1"/>
</dbReference>
<feature type="domain" description="ABM" evidence="1">
    <location>
        <begin position="8"/>
        <end position="95"/>
    </location>
</feature>
<dbReference type="RefSeq" id="WP_133495428.1">
    <property type="nucleotide sequence ID" value="NZ_BMLU01000005.1"/>
</dbReference>
<dbReference type="PANTHER" id="PTHR37811:SF2">
    <property type="entry name" value="ABM DOMAIN-CONTAINING PROTEIN"/>
    <property type="match status" value="1"/>
</dbReference>
<dbReference type="PROSITE" id="PS51725">
    <property type="entry name" value="ABM"/>
    <property type="match status" value="1"/>
</dbReference>
<name>A0A4R6FMR4_9SPHN</name>
<accession>A0A4R6FMR4</accession>
<dbReference type="OrthoDB" id="9797060at2"/>
<dbReference type="GO" id="GO:0004497">
    <property type="term" value="F:monooxygenase activity"/>
    <property type="evidence" value="ECO:0007669"/>
    <property type="project" value="UniProtKB-KW"/>
</dbReference>
<keyword evidence="2" id="KW-0503">Monooxygenase</keyword>
<dbReference type="Proteomes" id="UP000295493">
    <property type="component" value="Unassembled WGS sequence"/>
</dbReference>
<dbReference type="InterPro" id="IPR011008">
    <property type="entry name" value="Dimeric_a/b-barrel"/>
</dbReference>
<keyword evidence="3" id="KW-1185">Reference proteome</keyword>
<sequence length="114" mass="12792">MTENGAGQIAVIFLSQRNDRDTEGYGRAAADMVRLAREQPGFLGLDSTRGVDGIGITISYWADESAARAWRDHPDHVRIRQSGRDLWYDSYSVTVAGVNRRYDWQRDGSGRSRG</sequence>
<dbReference type="InterPro" id="IPR007138">
    <property type="entry name" value="ABM_dom"/>
</dbReference>
<evidence type="ECO:0000313" key="2">
    <source>
        <dbReference type="EMBL" id="TDN82881.1"/>
    </source>
</evidence>
<comment type="caution">
    <text evidence="2">The sequence shown here is derived from an EMBL/GenBank/DDBJ whole genome shotgun (WGS) entry which is preliminary data.</text>
</comment>
<proteinExistence type="predicted"/>
<protein>
    <submittedName>
        <fullName evidence="2">Heme-degrading monooxygenase HmoA</fullName>
    </submittedName>
</protein>
<dbReference type="PANTHER" id="PTHR37811">
    <property type="entry name" value="BLL5343 PROTEIN"/>
    <property type="match status" value="1"/>
</dbReference>
<keyword evidence="2" id="KW-0560">Oxidoreductase</keyword>
<dbReference type="SUPFAM" id="SSF54909">
    <property type="entry name" value="Dimeric alpha+beta barrel"/>
    <property type="match status" value="1"/>
</dbReference>
<evidence type="ECO:0000313" key="3">
    <source>
        <dbReference type="Proteomes" id="UP000295493"/>
    </source>
</evidence>
<dbReference type="AlphaFoldDB" id="A0A4R6FMR4"/>
<gene>
    <name evidence="2" type="ORF">EV664_10577</name>
</gene>
<dbReference type="Gene3D" id="3.30.70.100">
    <property type="match status" value="1"/>
</dbReference>
<evidence type="ECO:0000259" key="1">
    <source>
        <dbReference type="PROSITE" id="PS51725"/>
    </source>
</evidence>